<accession>A0A846MW99</accession>
<sequence>MELVSMLGDALSGGLFGLIGNVASKAVGVFEAREIFAQKKEEWGHEERMADMAMKAKAAEAADMRASTAASGSWTGLCESLKAEGAIGVSYPWVNAVRALVRPVLTVGLCGFLSAAFFALPATDAARGEISGSLVFAAVTAVVWWFGDRAKAKA</sequence>
<evidence type="ECO:0000313" key="3">
    <source>
        <dbReference type="Proteomes" id="UP000570514"/>
    </source>
</evidence>
<proteinExistence type="predicted"/>
<dbReference type="Proteomes" id="UP000570514">
    <property type="component" value="Unassembled WGS sequence"/>
</dbReference>
<keyword evidence="1" id="KW-1133">Transmembrane helix</keyword>
<protein>
    <recommendedName>
        <fullName evidence="4">Holin of 3TMs, for gene-transfer release</fullName>
    </recommendedName>
</protein>
<evidence type="ECO:0000256" key="1">
    <source>
        <dbReference type="SAM" id="Phobius"/>
    </source>
</evidence>
<name>A0A846MW99_9PROT</name>
<evidence type="ECO:0000313" key="2">
    <source>
        <dbReference type="EMBL" id="NIK87623.1"/>
    </source>
</evidence>
<keyword evidence="1" id="KW-0472">Membrane</keyword>
<dbReference type="EMBL" id="JAASRM010000001">
    <property type="protein sequence ID" value="NIK87623.1"/>
    <property type="molecule type" value="Genomic_DNA"/>
</dbReference>
<feature type="transmembrane region" description="Helical" evidence="1">
    <location>
        <begin position="130"/>
        <end position="147"/>
    </location>
</feature>
<gene>
    <name evidence="2" type="ORF">FHS83_000941</name>
</gene>
<organism evidence="2 3">
    <name type="scientific">Rhizomicrobium palustre</name>
    <dbReference type="NCBI Taxonomy" id="189966"/>
    <lineage>
        <taxon>Bacteria</taxon>
        <taxon>Pseudomonadati</taxon>
        <taxon>Pseudomonadota</taxon>
        <taxon>Alphaproteobacteria</taxon>
        <taxon>Micropepsales</taxon>
        <taxon>Micropepsaceae</taxon>
        <taxon>Rhizomicrobium</taxon>
    </lineage>
</organism>
<evidence type="ECO:0008006" key="4">
    <source>
        <dbReference type="Google" id="ProtNLM"/>
    </source>
</evidence>
<feature type="transmembrane region" description="Helical" evidence="1">
    <location>
        <begin position="99"/>
        <end position="118"/>
    </location>
</feature>
<keyword evidence="1" id="KW-0812">Transmembrane</keyword>
<comment type="caution">
    <text evidence="2">The sequence shown here is derived from an EMBL/GenBank/DDBJ whole genome shotgun (WGS) entry which is preliminary data.</text>
</comment>
<reference evidence="2 3" key="1">
    <citation type="submission" date="2020-03" db="EMBL/GenBank/DDBJ databases">
        <title>Genomic Encyclopedia of Type Strains, Phase IV (KMG-IV): sequencing the most valuable type-strain genomes for metagenomic binning, comparative biology and taxonomic classification.</title>
        <authorList>
            <person name="Goeker M."/>
        </authorList>
    </citation>
    <scope>NUCLEOTIDE SEQUENCE [LARGE SCALE GENOMIC DNA]</scope>
    <source>
        <strain evidence="2 3">DSM 19867</strain>
    </source>
</reference>
<dbReference type="AlphaFoldDB" id="A0A846MW99"/>
<dbReference type="RefSeq" id="WP_167081400.1">
    <property type="nucleotide sequence ID" value="NZ_BAAADC010000001.1"/>
</dbReference>
<keyword evidence="3" id="KW-1185">Reference proteome</keyword>